<accession>A0A2T6AEB5</accession>
<reference evidence="6 7" key="1">
    <citation type="submission" date="2018-04" db="EMBL/GenBank/DDBJ databases">
        <title>Genomic Encyclopedia of Archaeal and Bacterial Type Strains, Phase II (KMG-II): from individual species to whole genera.</title>
        <authorList>
            <person name="Goeker M."/>
        </authorList>
    </citation>
    <scope>NUCLEOTIDE SEQUENCE [LARGE SCALE GENOMIC DNA]</scope>
    <source>
        <strain evidence="6 7">DSM 23082</strain>
    </source>
</reference>
<dbReference type="PANTHER" id="PTHR43847">
    <property type="entry name" value="BLL3993 PROTEIN"/>
    <property type="match status" value="1"/>
</dbReference>
<keyword evidence="2 5" id="KW-0812">Transmembrane</keyword>
<evidence type="ECO:0000256" key="3">
    <source>
        <dbReference type="ARBA" id="ARBA00022989"/>
    </source>
</evidence>
<dbReference type="GO" id="GO:0008168">
    <property type="term" value="F:methyltransferase activity"/>
    <property type="evidence" value="ECO:0007669"/>
    <property type="project" value="UniProtKB-KW"/>
</dbReference>
<dbReference type="RefSeq" id="WP_108172464.1">
    <property type="nucleotide sequence ID" value="NZ_QBKQ01000003.1"/>
</dbReference>
<keyword evidence="6" id="KW-0808">Transferase</keyword>
<feature type="transmembrane region" description="Helical" evidence="5">
    <location>
        <begin position="39"/>
        <end position="58"/>
    </location>
</feature>
<comment type="subcellular location">
    <subcellularLocation>
        <location evidence="1">Endomembrane system</location>
        <topology evidence="1">Multi-pass membrane protein</topology>
    </subcellularLocation>
</comment>
<dbReference type="AlphaFoldDB" id="A0A2T6AEB5"/>
<dbReference type="InterPro" id="IPR007318">
    <property type="entry name" value="Phopholipid_MeTrfase"/>
</dbReference>
<comment type="caution">
    <text evidence="6">The sequence shown here is derived from an EMBL/GenBank/DDBJ whole genome shotgun (WGS) entry which is preliminary data.</text>
</comment>
<keyword evidence="4 5" id="KW-0472">Membrane</keyword>
<evidence type="ECO:0000313" key="7">
    <source>
        <dbReference type="Proteomes" id="UP000244174"/>
    </source>
</evidence>
<keyword evidence="7" id="KW-1185">Reference proteome</keyword>
<gene>
    <name evidence="6" type="ORF">C8P64_2578</name>
</gene>
<dbReference type="Gene3D" id="1.20.120.1630">
    <property type="match status" value="1"/>
</dbReference>
<dbReference type="GO" id="GO:0012505">
    <property type="term" value="C:endomembrane system"/>
    <property type="evidence" value="ECO:0007669"/>
    <property type="project" value="UniProtKB-SubCell"/>
</dbReference>
<sequence>MDLRSKDYKLVGLQMLLFILYVFDLKILSLAFPSFIKTVAFIVAILGVVVLILAMLQLSKNLSPFPSPKTNSELVQSGLYKYVRHPIYTGILISSFSFALATASGFRILISILLYILFIAKSEYEEKLLMQRYKEYETYKKRTGRFFPKF</sequence>
<keyword evidence="6" id="KW-0489">Methyltransferase</keyword>
<organism evidence="6 7">
    <name type="scientific">Christiangramia gaetbulicola</name>
    <dbReference type="NCBI Taxonomy" id="703340"/>
    <lineage>
        <taxon>Bacteria</taxon>
        <taxon>Pseudomonadati</taxon>
        <taxon>Bacteroidota</taxon>
        <taxon>Flavobacteriia</taxon>
        <taxon>Flavobacteriales</taxon>
        <taxon>Flavobacteriaceae</taxon>
        <taxon>Christiangramia</taxon>
    </lineage>
</organism>
<evidence type="ECO:0000256" key="5">
    <source>
        <dbReference type="SAM" id="Phobius"/>
    </source>
</evidence>
<dbReference type="Pfam" id="PF04191">
    <property type="entry name" value="PEMT"/>
    <property type="match status" value="1"/>
</dbReference>
<evidence type="ECO:0000256" key="4">
    <source>
        <dbReference type="ARBA" id="ARBA00023136"/>
    </source>
</evidence>
<dbReference type="OrthoDB" id="9809773at2"/>
<protein>
    <submittedName>
        <fullName evidence="6">Protein-S-isoprenylcysteine O-methyltransferase Ste14</fullName>
    </submittedName>
</protein>
<dbReference type="GO" id="GO:0032259">
    <property type="term" value="P:methylation"/>
    <property type="evidence" value="ECO:0007669"/>
    <property type="project" value="UniProtKB-KW"/>
</dbReference>
<evidence type="ECO:0000256" key="1">
    <source>
        <dbReference type="ARBA" id="ARBA00004127"/>
    </source>
</evidence>
<evidence type="ECO:0000313" key="6">
    <source>
        <dbReference type="EMBL" id="PTX42161.1"/>
    </source>
</evidence>
<feature type="transmembrane region" description="Helical" evidence="5">
    <location>
        <begin position="87"/>
        <end position="120"/>
    </location>
</feature>
<feature type="transmembrane region" description="Helical" evidence="5">
    <location>
        <begin position="12"/>
        <end position="32"/>
    </location>
</feature>
<dbReference type="Proteomes" id="UP000244174">
    <property type="component" value="Unassembled WGS sequence"/>
</dbReference>
<name>A0A2T6AEB5_9FLAO</name>
<evidence type="ECO:0000256" key="2">
    <source>
        <dbReference type="ARBA" id="ARBA00022692"/>
    </source>
</evidence>
<keyword evidence="3 5" id="KW-1133">Transmembrane helix</keyword>
<proteinExistence type="predicted"/>
<dbReference type="EMBL" id="QBKQ01000003">
    <property type="protein sequence ID" value="PTX42161.1"/>
    <property type="molecule type" value="Genomic_DNA"/>
</dbReference>
<dbReference type="PANTHER" id="PTHR43847:SF1">
    <property type="entry name" value="BLL3993 PROTEIN"/>
    <property type="match status" value="1"/>
</dbReference>
<dbReference type="InterPro" id="IPR052527">
    <property type="entry name" value="Metal_cation-efflux_comp"/>
</dbReference>